<dbReference type="AlphaFoldDB" id="A0A839ZFP2"/>
<comment type="cofactor">
    <cofactor evidence="1">
        <name>Mn(2+)</name>
        <dbReference type="ChEBI" id="CHEBI:29035"/>
    </cofactor>
</comment>
<keyword evidence="6" id="KW-0464">Manganese</keyword>
<dbReference type="RefSeq" id="WP_183191787.1">
    <property type="nucleotide sequence ID" value="NZ_JACICD010000012.1"/>
</dbReference>
<feature type="binding site" evidence="7">
    <location>
        <position position="93"/>
    </location>
    <ligand>
        <name>Zn(2+)</name>
        <dbReference type="ChEBI" id="CHEBI:29105"/>
        <label>2</label>
    </ligand>
</feature>
<comment type="cofactor">
    <cofactor evidence="7">
        <name>Zn(2+)</name>
        <dbReference type="ChEBI" id="CHEBI:29105"/>
    </cofactor>
    <text evidence="7">Binds 2 Zn(2+) ions per subunit.</text>
</comment>
<dbReference type="Gene3D" id="3.40.630.10">
    <property type="entry name" value="Zn peptidases"/>
    <property type="match status" value="1"/>
</dbReference>
<feature type="binding site" evidence="7">
    <location>
        <position position="393"/>
    </location>
    <ligand>
        <name>Zn(2+)</name>
        <dbReference type="ChEBI" id="CHEBI:29105"/>
        <label>2</label>
    </ligand>
</feature>
<evidence type="ECO:0000256" key="5">
    <source>
        <dbReference type="ARBA" id="ARBA00022801"/>
    </source>
</evidence>
<evidence type="ECO:0000256" key="7">
    <source>
        <dbReference type="PIRSR" id="PIRSR001235-1"/>
    </source>
</evidence>
<reference evidence="8 9" key="1">
    <citation type="submission" date="2020-08" db="EMBL/GenBank/DDBJ databases">
        <title>Genomic Encyclopedia of Type Strains, Phase IV (KMG-IV): sequencing the most valuable type-strain genomes for metagenomic binning, comparative biology and taxonomic classification.</title>
        <authorList>
            <person name="Goeker M."/>
        </authorList>
    </citation>
    <scope>NUCLEOTIDE SEQUENCE [LARGE SCALE GENOMIC DNA]</scope>
    <source>
        <strain evidence="8 9">DSM 5895</strain>
    </source>
</reference>
<dbReference type="InterPro" id="IPR010158">
    <property type="entry name" value="Amidase_Cbmase"/>
</dbReference>
<dbReference type="PANTHER" id="PTHR32494:SF19">
    <property type="entry name" value="ALLANTOATE DEIMINASE-RELATED"/>
    <property type="match status" value="1"/>
</dbReference>
<dbReference type="NCBIfam" id="NF009527">
    <property type="entry name" value="PRK12891.1"/>
    <property type="match status" value="1"/>
</dbReference>
<dbReference type="GO" id="GO:0016813">
    <property type="term" value="F:hydrolase activity, acting on carbon-nitrogen (but not peptide) bonds, in linear amidines"/>
    <property type="evidence" value="ECO:0007669"/>
    <property type="project" value="InterPro"/>
</dbReference>
<proteinExistence type="inferred from homology"/>
<sequence length="420" mass="44494">MSALDAATAFAEGLFEELRVNTTDAPGITRAAYGAGEEFAHARVRAAGRELDLDEATDAAGNLYLTLAGTTPQLPGWILGSHMDSVPHGGNYDGAAGVLAGLAVVHALRQEGRRPERNLTVMVIRAEESTWFPVSYLGSRAAFGGLPREALEARRADSGLTLREHMERLGLDPEAVARGKAFLDPARIHGFIEVHIEQGPVLERAGVPLGLVTGIAGSFRYRHGRCLGAYGHSGAVPRAYRQDAVLGFAHLVAALETSWDGLEREGLGATITFGEVATDPVQHAFSKVPGEVGFCLDVRSESEGVLERLHAELMAHADGIAQRRGVRFEFGARTGSTPAILDPALRGELAQAAGRAGLRAIEMPSGAGHDTATFAAQGVPASLIFVRNQHGSHNPLEAMRMEDFAAAVRLLLAFLAGRPA</sequence>
<dbReference type="PANTHER" id="PTHR32494">
    <property type="entry name" value="ALLANTOATE DEIMINASE-RELATED"/>
    <property type="match status" value="1"/>
</dbReference>
<evidence type="ECO:0000256" key="2">
    <source>
        <dbReference type="ARBA" id="ARBA00006153"/>
    </source>
</evidence>
<dbReference type="EMBL" id="JACICD010000012">
    <property type="protein sequence ID" value="MBB3773619.1"/>
    <property type="molecule type" value="Genomic_DNA"/>
</dbReference>
<evidence type="ECO:0000256" key="1">
    <source>
        <dbReference type="ARBA" id="ARBA00001936"/>
    </source>
</evidence>
<dbReference type="GO" id="GO:0050538">
    <property type="term" value="F:N-carbamoyl-L-amino-acid hydrolase activity"/>
    <property type="evidence" value="ECO:0007669"/>
    <property type="project" value="UniProtKB-EC"/>
</dbReference>
<accession>A0A839ZFP2</accession>
<feature type="binding site" evidence="7">
    <location>
        <position position="93"/>
    </location>
    <ligand>
        <name>Zn(2+)</name>
        <dbReference type="ChEBI" id="CHEBI:29105"/>
        <label>1</label>
    </ligand>
</feature>
<keyword evidence="9" id="KW-1185">Reference proteome</keyword>
<dbReference type="InterPro" id="IPR002933">
    <property type="entry name" value="Peptidase_M20"/>
</dbReference>
<dbReference type="EC" id="3.5.1.87" evidence="8"/>
<keyword evidence="7" id="KW-0862">Zinc</keyword>
<dbReference type="PIRSF" id="PIRSF001235">
    <property type="entry name" value="Amidase_carbamoylase"/>
    <property type="match status" value="1"/>
</dbReference>
<comment type="caution">
    <text evidence="8">The sequence shown here is derived from an EMBL/GenBank/DDBJ whole genome shotgun (WGS) entry which is preliminary data.</text>
</comment>
<dbReference type="Gene3D" id="3.30.70.360">
    <property type="match status" value="1"/>
</dbReference>
<dbReference type="SUPFAM" id="SSF55031">
    <property type="entry name" value="Bacterial exopeptidase dimerisation domain"/>
    <property type="match status" value="1"/>
</dbReference>
<protein>
    <submittedName>
        <fullName evidence="8">N-carbamoyl-L-amino-acid hydrolase</fullName>
        <ecNumber evidence="8">3.5.1.87</ecNumber>
    </submittedName>
</protein>
<feature type="binding site" evidence="7">
    <location>
        <position position="128"/>
    </location>
    <ligand>
        <name>Zn(2+)</name>
        <dbReference type="ChEBI" id="CHEBI:29105"/>
        <label>2</label>
    </ligand>
</feature>
<name>A0A839ZFP2_9HYPH</name>
<dbReference type="Proteomes" id="UP000533469">
    <property type="component" value="Unassembled WGS sequence"/>
</dbReference>
<comment type="subunit">
    <text evidence="3">Homodimer.</text>
</comment>
<feature type="binding site" evidence="7">
    <location>
        <position position="195"/>
    </location>
    <ligand>
        <name>Zn(2+)</name>
        <dbReference type="ChEBI" id="CHEBI:29105"/>
        <label>1</label>
    </ligand>
</feature>
<evidence type="ECO:0000256" key="4">
    <source>
        <dbReference type="ARBA" id="ARBA00022723"/>
    </source>
</evidence>
<evidence type="ECO:0000256" key="6">
    <source>
        <dbReference type="ARBA" id="ARBA00023211"/>
    </source>
</evidence>
<keyword evidence="4 7" id="KW-0479">Metal-binding</keyword>
<dbReference type="NCBIfam" id="TIGR01879">
    <property type="entry name" value="hydantase"/>
    <property type="match status" value="1"/>
</dbReference>
<dbReference type="SUPFAM" id="SSF53187">
    <property type="entry name" value="Zn-dependent exopeptidases"/>
    <property type="match status" value="1"/>
</dbReference>
<evidence type="ECO:0000313" key="9">
    <source>
        <dbReference type="Proteomes" id="UP000533469"/>
    </source>
</evidence>
<dbReference type="Pfam" id="PF01546">
    <property type="entry name" value="Peptidase_M20"/>
    <property type="match status" value="1"/>
</dbReference>
<keyword evidence="5 8" id="KW-0378">Hydrolase</keyword>
<evidence type="ECO:0000256" key="3">
    <source>
        <dbReference type="ARBA" id="ARBA00011738"/>
    </source>
</evidence>
<evidence type="ECO:0000313" key="8">
    <source>
        <dbReference type="EMBL" id="MBB3773619.1"/>
    </source>
</evidence>
<dbReference type="InterPro" id="IPR036264">
    <property type="entry name" value="Bact_exopeptidase_dim_dom"/>
</dbReference>
<feature type="binding site" evidence="7">
    <location>
        <position position="82"/>
    </location>
    <ligand>
        <name>Zn(2+)</name>
        <dbReference type="ChEBI" id="CHEBI:29105"/>
        <label>1</label>
    </ligand>
</feature>
<organism evidence="8 9">
    <name type="scientific">Ancylobacter tetraedralis</name>
    <dbReference type="NCBI Taxonomy" id="217068"/>
    <lineage>
        <taxon>Bacteria</taxon>
        <taxon>Pseudomonadati</taxon>
        <taxon>Pseudomonadota</taxon>
        <taxon>Alphaproteobacteria</taxon>
        <taxon>Hyphomicrobiales</taxon>
        <taxon>Xanthobacteraceae</taxon>
        <taxon>Ancylobacter</taxon>
    </lineage>
</organism>
<dbReference type="GO" id="GO:0046872">
    <property type="term" value="F:metal ion binding"/>
    <property type="evidence" value="ECO:0007669"/>
    <property type="project" value="UniProtKB-KW"/>
</dbReference>
<gene>
    <name evidence="8" type="ORF">FHS55_004261</name>
</gene>
<comment type="similarity">
    <text evidence="2">Belongs to the peptidase M20 family.</text>
</comment>